<organism evidence="3 4">
    <name type="scientific">Medicago truncatula</name>
    <name type="common">Barrel medic</name>
    <name type="synonym">Medicago tribuloides</name>
    <dbReference type="NCBI Taxonomy" id="3880"/>
    <lineage>
        <taxon>Eukaryota</taxon>
        <taxon>Viridiplantae</taxon>
        <taxon>Streptophyta</taxon>
        <taxon>Embryophyta</taxon>
        <taxon>Tracheophyta</taxon>
        <taxon>Spermatophyta</taxon>
        <taxon>Magnoliopsida</taxon>
        <taxon>eudicotyledons</taxon>
        <taxon>Gunneridae</taxon>
        <taxon>Pentapetalae</taxon>
        <taxon>rosids</taxon>
        <taxon>fabids</taxon>
        <taxon>Fabales</taxon>
        <taxon>Fabaceae</taxon>
        <taxon>Papilionoideae</taxon>
        <taxon>50 kb inversion clade</taxon>
        <taxon>NPAAA clade</taxon>
        <taxon>Hologalegina</taxon>
        <taxon>IRL clade</taxon>
        <taxon>Trifolieae</taxon>
        <taxon>Medicago</taxon>
    </lineage>
</organism>
<gene>
    <name evidence="3" type="ORF">MtrunA17_Chr8g0377281</name>
</gene>
<dbReference type="AlphaFoldDB" id="A0A396GPM9"/>
<comment type="caution">
    <text evidence="3">The sequence shown here is derived from an EMBL/GenBank/DDBJ whole genome shotgun (WGS) entry which is preliminary data.</text>
</comment>
<dbReference type="Pfam" id="PF13020">
    <property type="entry name" value="NOV_C"/>
    <property type="match status" value="1"/>
</dbReference>
<feature type="domain" description="Protein NO VEIN C-terminal" evidence="2">
    <location>
        <begin position="457"/>
        <end position="522"/>
    </location>
</feature>
<accession>A0A396GPM9</accession>
<evidence type="ECO:0000259" key="2">
    <source>
        <dbReference type="Pfam" id="PF13020"/>
    </source>
</evidence>
<evidence type="ECO:0000313" key="4">
    <source>
        <dbReference type="Proteomes" id="UP000265566"/>
    </source>
</evidence>
<sequence length="527" mass="59638">MELSFQLHKESNLRPDITEVLVSAIHPTDPSRELLFSSSVPNRGIPTHSHLITGLIKLKGMSNSAFRCNCSQFRLQLYWTKKKKKIDTTFSDELEATDILYKKDAFNSRWSSYLEIASVDFKMDQKSFWKGLLKHFNGDYLMVDIVHSGLLAQPSGVPILIERGEEDFHLMGASLDRVHLDSVLRKALQLELSAVQQLDATELTIQHVLDYKKSLCRNGFIVFQFYFLKTILDTSFGKYCREHRRPDTNLHPASNPNIPGDGEGGGGSTHIEDELNISFNSIEEIVTLDTDGSEMAVIAKGANSPGDGSEKAVVIADGSEEVVVIADGANSLGDGSEETGNDYDELVKSMREIMAVHTSTLQTIENVISNYRDFMTKAFTKHPTEKYSPRVQMEISKLYTYAQQHAFNQFINVGEEDSKLANYISDMQKRNFAGPSTAKGEKVIKTKEQAGATAKLGEEHAWKYYKEKYKIYRVRWMNDPEESSHPCDICVYDRANLPMIFIEVKTTVVWGKPWFYVTKREYSGKIL</sequence>
<dbReference type="InterPro" id="IPR024975">
    <property type="entry name" value="NOV_C"/>
</dbReference>
<dbReference type="Proteomes" id="UP000265566">
    <property type="component" value="Chromosome 8"/>
</dbReference>
<evidence type="ECO:0000256" key="1">
    <source>
        <dbReference type="SAM" id="MobiDB-lite"/>
    </source>
</evidence>
<reference evidence="4" key="1">
    <citation type="journal article" date="2018" name="Nat. Plants">
        <title>Whole-genome landscape of Medicago truncatula symbiotic genes.</title>
        <authorList>
            <person name="Pecrix Y."/>
            <person name="Staton S.E."/>
            <person name="Sallet E."/>
            <person name="Lelandais-Briere C."/>
            <person name="Moreau S."/>
            <person name="Carrere S."/>
            <person name="Blein T."/>
            <person name="Jardinaud M.F."/>
            <person name="Latrasse D."/>
            <person name="Zouine M."/>
            <person name="Zahm M."/>
            <person name="Kreplak J."/>
            <person name="Mayjonade B."/>
            <person name="Satge C."/>
            <person name="Perez M."/>
            <person name="Cauet S."/>
            <person name="Marande W."/>
            <person name="Chantry-Darmon C."/>
            <person name="Lopez-Roques C."/>
            <person name="Bouchez O."/>
            <person name="Berard A."/>
            <person name="Debelle F."/>
            <person name="Munos S."/>
            <person name="Bendahmane A."/>
            <person name="Berges H."/>
            <person name="Niebel A."/>
            <person name="Buitink J."/>
            <person name="Frugier F."/>
            <person name="Benhamed M."/>
            <person name="Crespi M."/>
            <person name="Gouzy J."/>
            <person name="Gamas P."/>
        </authorList>
    </citation>
    <scope>NUCLEOTIDE SEQUENCE [LARGE SCALE GENOMIC DNA]</scope>
    <source>
        <strain evidence="4">cv. Jemalong A17</strain>
    </source>
</reference>
<dbReference type="Gramene" id="rna48919">
    <property type="protein sequence ID" value="RHN42473.1"/>
    <property type="gene ID" value="gene48919"/>
</dbReference>
<protein>
    <recommendedName>
        <fullName evidence="2">Protein NO VEIN C-terminal domain-containing protein</fullName>
    </recommendedName>
</protein>
<name>A0A396GPM9_MEDTR</name>
<evidence type="ECO:0000313" key="3">
    <source>
        <dbReference type="EMBL" id="RHN42473.1"/>
    </source>
</evidence>
<dbReference type="EMBL" id="PSQE01000008">
    <property type="protein sequence ID" value="RHN42473.1"/>
    <property type="molecule type" value="Genomic_DNA"/>
</dbReference>
<proteinExistence type="predicted"/>
<feature type="region of interest" description="Disordered" evidence="1">
    <location>
        <begin position="247"/>
        <end position="269"/>
    </location>
</feature>